<proteinExistence type="predicted"/>
<evidence type="ECO:0000313" key="3">
    <source>
        <dbReference type="Proteomes" id="UP000241454"/>
    </source>
</evidence>
<reference evidence="2 3" key="1">
    <citation type="submission" date="2018-03" db="EMBL/GenBank/DDBJ databases">
        <authorList>
            <person name="Keele B.F."/>
        </authorList>
    </citation>
    <scope>NUCLEOTIDE SEQUENCE [LARGE SCALE GENOMIC DNA]</scope>
    <source>
        <strain evidence="2 3">1-11</strain>
    </source>
</reference>
<dbReference type="RefSeq" id="WP_101025744.1">
    <property type="nucleotide sequence ID" value="NZ_CP028341.1"/>
</dbReference>
<gene>
    <name evidence="2" type="ORF">C8077_06285</name>
</gene>
<feature type="region of interest" description="Disordered" evidence="1">
    <location>
        <begin position="35"/>
        <end position="74"/>
    </location>
</feature>
<accession>A0A2R4G3Z4</accession>
<organism evidence="2 3">
    <name type="scientific">Bifidobacterium adolescentis</name>
    <dbReference type="NCBI Taxonomy" id="1680"/>
    <lineage>
        <taxon>Bacteria</taxon>
        <taxon>Bacillati</taxon>
        <taxon>Actinomycetota</taxon>
        <taxon>Actinomycetes</taxon>
        <taxon>Bifidobacteriales</taxon>
        <taxon>Bifidobacteriaceae</taxon>
        <taxon>Bifidobacterium</taxon>
    </lineage>
</organism>
<name>A0A2R4G3Z4_BIFAD</name>
<feature type="compositionally biased region" description="Acidic residues" evidence="1">
    <location>
        <begin position="58"/>
        <end position="72"/>
    </location>
</feature>
<protein>
    <submittedName>
        <fullName evidence="2">Cobalt transporter</fullName>
    </submittedName>
</protein>
<dbReference type="EMBL" id="CP028341">
    <property type="protein sequence ID" value="AVT45551.1"/>
    <property type="molecule type" value="Genomic_DNA"/>
</dbReference>
<dbReference type="Proteomes" id="UP000241454">
    <property type="component" value="Chromosome"/>
</dbReference>
<sequence>MEPKRNRIIAATGFAVALLILGGNVAVICAGNGTAEDTQSTVARPRTKTEPGQKTAGDEETEPATPTEDDPCADLAPKALGVYMGDERGQLEGEYFTPDAAGLDIPASSIAPQPLPETEFTGFPVSMGRRVATCAVSTGLEASWVLDYTLTDDGWRCAAVKGPLEGGYRVHEGKPEEQK</sequence>
<evidence type="ECO:0000313" key="2">
    <source>
        <dbReference type="EMBL" id="AVT45551.1"/>
    </source>
</evidence>
<evidence type="ECO:0000256" key="1">
    <source>
        <dbReference type="SAM" id="MobiDB-lite"/>
    </source>
</evidence>
<dbReference type="AlphaFoldDB" id="A0A2R4G3Z4"/>